<dbReference type="Pfam" id="PF00126">
    <property type="entry name" value="HTH_1"/>
    <property type="match status" value="1"/>
</dbReference>
<keyword evidence="2" id="KW-0805">Transcription regulation</keyword>
<dbReference type="PANTHER" id="PTHR30537">
    <property type="entry name" value="HTH-TYPE TRANSCRIPTIONAL REGULATOR"/>
    <property type="match status" value="1"/>
</dbReference>
<dbReference type="PANTHER" id="PTHR30537:SF74">
    <property type="entry name" value="HTH-TYPE TRANSCRIPTIONAL REGULATOR TRPI"/>
    <property type="match status" value="1"/>
</dbReference>
<evidence type="ECO:0000256" key="1">
    <source>
        <dbReference type="ARBA" id="ARBA00009437"/>
    </source>
</evidence>
<evidence type="ECO:0000256" key="4">
    <source>
        <dbReference type="ARBA" id="ARBA00023163"/>
    </source>
</evidence>
<keyword evidence="3" id="KW-0238">DNA-binding</keyword>
<dbReference type="GO" id="GO:0043565">
    <property type="term" value="F:sequence-specific DNA binding"/>
    <property type="evidence" value="ECO:0007669"/>
    <property type="project" value="TreeGrafter"/>
</dbReference>
<sequence>MSGRRLPPLHAIRAFEAAARHRSMTHAADELSVTPGAVSRHIRGLEERLERTLFVRHATGLTLTAAGEALAEAARDGLDRIADAVSGIRHRRFRRLTVGVYGFFASRVLLPLWSDLVAAHPDLAVDLHTSLDPLDLLPGRYDAVVAVSDTAPRTGLVKHPLLPIATVPVCAPGWLENGPPDFAAVPLLHARPRPEDWRRWLDEAGLKHVGIPGGSSFESIGLAIDAAAAGLGFAMAIEALLAPDLARGTIAVAHPAVRRTRRHFVLHYETRLAGDPALATLADWLRDRVAGRAGFRADAPG</sequence>
<keyword evidence="7" id="KW-1185">Reference proteome</keyword>
<gene>
    <name evidence="6" type="ORF">GCM10017083_04150</name>
</gene>
<evidence type="ECO:0000256" key="3">
    <source>
        <dbReference type="ARBA" id="ARBA00023125"/>
    </source>
</evidence>
<keyword evidence="4" id="KW-0804">Transcription</keyword>
<dbReference type="GO" id="GO:0006351">
    <property type="term" value="P:DNA-templated transcription"/>
    <property type="evidence" value="ECO:0007669"/>
    <property type="project" value="TreeGrafter"/>
</dbReference>
<dbReference type="RefSeq" id="WP_189987242.1">
    <property type="nucleotide sequence ID" value="NZ_BMZS01000001.1"/>
</dbReference>
<evidence type="ECO:0000313" key="7">
    <source>
        <dbReference type="Proteomes" id="UP000630353"/>
    </source>
</evidence>
<dbReference type="Pfam" id="PF03466">
    <property type="entry name" value="LysR_substrate"/>
    <property type="match status" value="1"/>
</dbReference>
<dbReference type="SUPFAM" id="SSF53850">
    <property type="entry name" value="Periplasmic binding protein-like II"/>
    <property type="match status" value="1"/>
</dbReference>
<dbReference type="InterPro" id="IPR036388">
    <property type="entry name" value="WH-like_DNA-bd_sf"/>
</dbReference>
<evidence type="ECO:0000259" key="5">
    <source>
        <dbReference type="PROSITE" id="PS50931"/>
    </source>
</evidence>
<reference evidence="6" key="1">
    <citation type="journal article" date="2014" name="Int. J. Syst. Evol. Microbiol.">
        <title>Complete genome sequence of Corynebacterium casei LMG S-19264T (=DSM 44701T), isolated from a smear-ripened cheese.</title>
        <authorList>
            <consortium name="US DOE Joint Genome Institute (JGI-PGF)"/>
            <person name="Walter F."/>
            <person name="Albersmeier A."/>
            <person name="Kalinowski J."/>
            <person name="Ruckert C."/>
        </authorList>
    </citation>
    <scope>NUCLEOTIDE SEQUENCE</scope>
    <source>
        <strain evidence="6">KCTC 42651</strain>
    </source>
</reference>
<dbReference type="Gene3D" id="3.40.190.10">
    <property type="entry name" value="Periplasmic binding protein-like II"/>
    <property type="match status" value="2"/>
</dbReference>
<comment type="similarity">
    <text evidence="1">Belongs to the LysR transcriptional regulatory family.</text>
</comment>
<accession>A0A918XMZ9</accession>
<evidence type="ECO:0000313" key="6">
    <source>
        <dbReference type="EMBL" id="GHD40662.1"/>
    </source>
</evidence>
<dbReference type="AlphaFoldDB" id="A0A918XMZ9"/>
<proteinExistence type="inferred from homology"/>
<dbReference type="InterPro" id="IPR000847">
    <property type="entry name" value="LysR_HTH_N"/>
</dbReference>
<dbReference type="PROSITE" id="PS50931">
    <property type="entry name" value="HTH_LYSR"/>
    <property type="match status" value="1"/>
</dbReference>
<dbReference type="Gene3D" id="1.10.10.10">
    <property type="entry name" value="Winged helix-like DNA-binding domain superfamily/Winged helix DNA-binding domain"/>
    <property type="match status" value="1"/>
</dbReference>
<dbReference type="Proteomes" id="UP000630353">
    <property type="component" value="Unassembled WGS sequence"/>
</dbReference>
<dbReference type="InterPro" id="IPR058163">
    <property type="entry name" value="LysR-type_TF_proteobact-type"/>
</dbReference>
<feature type="domain" description="HTH lysR-type" evidence="5">
    <location>
        <begin position="7"/>
        <end position="64"/>
    </location>
</feature>
<dbReference type="InterPro" id="IPR005119">
    <property type="entry name" value="LysR_subst-bd"/>
</dbReference>
<evidence type="ECO:0000256" key="2">
    <source>
        <dbReference type="ARBA" id="ARBA00023015"/>
    </source>
</evidence>
<dbReference type="GO" id="GO:0003700">
    <property type="term" value="F:DNA-binding transcription factor activity"/>
    <property type="evidence" value="ECO:0007669"/>
    <property type="project" value="InterPro"/>
</dbReference>
<dbReference type="InterPro" id="IPR036390">
    <property type="entry name" value="WH_DNA-bd_sf"/>
</dbReference>
<reference evidence="6" key="2">
    <citation type="submission" date="2020-09" db="EMBL/GenBank/DDBJ databases">
        <authorList>
            <person name="Sun Q."/>
            <person name="Kim S."/>
        </authorList>
    </citation>
    <scope>NUCLEOTIDE SEQUENCE</scope>
    <source>
        <strain evidence="6">KCTC 42651</strain>
    </source>
</reference>
<dbReference type="SUPFAM" id="SSF46785">
    <property type="entry name" value="Winged helix' DNA-binding domain"/>
    <property type="match status" value="1"/>
</dbReference>
<name>A0A918XMZ9_9PROT</name>
<dbReference type="EMBL" id="BMZS01000001">
    <property type="protein sequence ID" value="GHD40662.1"/>
    <property type="molecule type" value="Genomic_DNA"/>
</dbReference>
<comment type="caution">
    <text evidence="6">The sequence shown here is derived from an EMBL/GenBank/DDBJ whole genome shotgun (WGS) entry which is preliminary data.</text>
</comment>
<organism evidence="6 7">
    <name type="scientific">Thalassobaculum fulvum</name>
    <dbReference type="NCBI Taxonomy" id="1633335"/>
    <lineage>
        <taxon>Bacteria</taxon>
        <taxon>Pseudomonadati</taxon>
        <taxon>Pseudomonadota</taxon>
        <taxon>Alphaproteobacteria</taxon>
        <taxon>Rhodospirillales</taxon>
        <taxon>Thalassobaculaceae</taxon>
        <taxon>Thalassobaculum</taxon>
    </lineage>
</organism>
<protein>
    <submittedName>
        <fullName evidence="6">LysR family transcriptional regulator</fullName>
    </submittedName>
</protein>